<dbReference type="Gene3D" id="3.90.1860.10">
    <property type="entry name" value="tRNA-splicing ligase RtcB"/>
    <property type="match status" value="1"/>
</dbReference>
<keyword evidence="11" id="KW-1185">Reference proteome</keyword>
<reference evidence="10" key="2">
    <citation type="submission" date="2013-10" db="EMBL/GenBank/DDBJ databases">
        <authorList>
            <person name="Aslett M."/>
        </authorList>
    </citation>
    <scope>NUCLEOTIDE SEQUENCE [LARGE SCALE GENOMIC DNA]</scope>
    <source>
        <strain evidence="10">Houghton</strain>
    </source>
</reference>
<dbReference type="PANTHER" id="PTHR11118:SF1">
    <property type="entry name" value="RNA-SPLICING LIGASE RTCB HOMOLOG"/>
    <property type="match status" value="1"/>
</dbReference>
<dbReference type="GO" id="GO:0006396">
    <property type="term" value="P:RNA processing"/>
    <property type="evidence" value="ECO:0007669"/>
    <property type="project" value="InterPro"/>
</dbReference>
<dbReference type="GO" id="GO:0072669">
    <property type="term" value="C:tRNA-splicing ligase complex"/>
    <property type="evidence" value="ECO:0007669"/>
    <property type="project" value="TreeGrafter"/>
</dbReference>
<keyword evidence="4 8" id="KW-0547">Nucleotide-binding</keyword>
<evidence type="ECO:0000256" key="8">
    <source>
        <dbReference type="PIRSR" id="PIRSR601233-2"/>
    </source>
</evidence>
<dbReference type="PANTHER" id="PTHR11118">
    <property type="entry name" value="RNA-SPLICING LIGASE RTCB HOMOLOG"/>
    <property type="match status" value="1"/>
</dbReference>
<sequence length="122" mass="13381">MPGPKIRSAWRNPSKVSIRAKKRGLPQMGTLGAGNHYLEVQVVEEVYDKFAADKLGLWKGQKGQVCVMVHSGSRGLGHQVATDALVAMEACMQKNKFNPIDKQLACAPIQKGWRIICIPPPC</sequence>
<evidence type="ECO:0000256" key="9">
    <source>
        <dbReference type="PIRSR" id="PIRSR601233-3"/>
    </source>
</evidence>
<keyword evidence="6 9" id="KW-0464">Manganese</keyword>
<keyword evidence="3 9" id="KW-0479">Metal-binding</keyword>
<evidence type="ECO:0000313" key="11">
    <source>
        <dbReference type="Proteomes" id="UP000030750"/>
    </source>
</evidence>
<dbReference type="EC" id="6.5.1.8" evidence="1"/>
<proteinExistence type="predicted"/>
<gene>
    <name evidence="10" type="ORF">EBH_0054550</name>
</gene>
<evidence type="ECO:0000313" key="10">
    <source>
        <dbReference type="EMBL" id="CDJ53080.1"/>
    </source>
</evidence>
<dbReference type="Proteomes" id="UP000030750">
    <property type="component" value="Unassembled WGS sequence"/>
</dbReference>
<dbReference type="AlphaFoldDB" id="U6LZ48"/>
<dbReference type="GO" id="GO:0170057">
    <property type="term" value="F:RNA ligase (GTP) activity"/>
    <property type="evidence" value="ECO:0007669"/>
    <property type="project" value="UniProtKB-EC"/>
</dbReference>
<evidence type="ECO:0000256" key="6">
    <source>
        <dbReference type="ARBA" id="ARBA00023211"/>
    </source>
</evidence>
<reference evidence="10" key="1">
    <citation type="submission" date="2013-10" db="EMBL/GenBank/DDBJ databases">
        <title>Genomic analysis of the causative agents of coccidiosis in chickens.</title>
        <authorList>
            <person name="Reid A.J."/>
            <person name="Blake D."/>
            <person name="Billington K."/>
            <person name="Browne H."/>
            <person name="Dunn M."/>
            <person name="Hung S."/>
            <person name="Kawahara F."/>
            <person name="Miranda-Saavedra D."/>
            <person name="Mourier T."/>
            <person name="Nagra H."/>
            <person name="Otto T.D."/>
            <person name="Rawlings N."/>
            <person name="Sanchez A."/>
            <person name="Sanders M."/>
            <person name="Subramaniam C."/>
            <person name="Tay Y."/>
            <person name="Dear P."/>
            <person name="Doerig C."/>
            <person name="Gruber A."/>
            <person name="Parkinson J."/>
            <person name="Shirley M."/>
            <person name="Wan K.L."/>
            <person name="Berriman M."/>
            <person name="Tomley F."/>
            <person name="Pain A."/>
        </authorList>
    </citation>
    <scope>NUCLEOTIDE SEQUENCE [LARGE SCALE GENOMIC DNA]</scope>
    <source>
        <strain evidence="10">Houghton</strain>
    </source>
</reference>
<comment type="catalytic activity">
    <reaction evidence="7">
        <text>a 3'-end 3'-phospho-ribonucleotide-RNA + a 5'-end dephospho-ribonucleoside-RNA + GTP = a ribonucleotidyl-ribonucleotide-RNA + GMP + diphosphate</text>
        <dbReference type="Rhea" id="RHEA:68076"/>
        <dbReference type="Rhea" id="RHEA-COMP:10463"/>
        <dbReference type="Rhea" id="RHEA-COMP:13936"/>
        <dbReference type="Rhea" id="RHEA-COMP:17355"/>
        <dbReference type="ChEBI" id="CHEBI:33019"/>
        <dbReference type="ChEBI" id="CHEBI:37565"/>
        <dbReference type="ChEBI" id="CHEBI:58115"/>
        <dbReference type="ChEBI" id="CHEBI:83062"/>
        <dbReference type="ChEBI" id="CHEBI:138284"/>
        <dbReference type="ChEBI" id="CHEBI:173118"/>
        <dbReference type="EC" id="6.5.1.8"/>
    </reaction>
</comment>
<dbReference type="GO" id="GO:0005525">
    <property type="term" value="F:GTP binding"/>
    <property type="evidence" value="ECO:0007669"/>
    <property type="project" value="UniProtKB-KW"/>
</dbReference>
<dbReference type="OrthoDB" id="10249697at2759"/>
<dbReference type="EMBL" id="HG713257">
    <property type="protein sequence ID" value="CDJ53080.1"/>
    <property type="molecule type" value="Genomic_DNA"/>
</dbReference>
<dbReference type="InterPro" id="IPR001233">
    <property type="entry name" value="RtcB"/>
</dbReference>
<feature type="binding site" evidence="9">
    <location>
        <position position="70"/>
    </location>
    <ligand>
        <name>Mn(2+)</name>
        <dbReference type="ChEBI" id="CHEBI:29035"/>
        <label>2</label>
    </ligand>
</feature>
<keyword evidence="5 8" id="KW-0342">GTP-binding</keyword>
<accession>U6LZ48</accession>
<dbReference type="GO" id="GO:0046872">
    <property type="term" value="F:metal ion binding"/>
    <property type="evidence" value="ECO:0007669"/>
    <property type="project" value="UniProtKB-KW"/>
</dbReference>
<evidence type="ECO:0000256" key="7">
    <source>
        <dbReference type="ARBA" id="ARBA00047746"/>
    </source>
</evidence>
<dbReference type="InterPro" id="IPR036025">
    <property type="entry name" value="RtcB-like_sf"/>
</dbReference>
<dbReference type="VEuPathDB" id="ToxoDB:EBH_0054550"/>
<evidence type="ECO:0000256" key="4">
    <source>
        <dbReference type="ARBA" id="ARBA00022741"/>
    </source>
</evidence>
<dbReference type="SUPFAM" id="SSF103365">
    <property type="entry name" value="Hypothetical protein PH1602"/>
    <property type="match status" value="1"/>
</dbReference>
<evidence type="ECO:0000256" key="5">
    <source>
        <dbReference type="ARBA" id="ARBA00023134"/>
    </source>
</evidence>
<comment type="cofactor">
    <cofactor evidence="9">
        <name>Mn(2+)</name>
        <dbReference type="ChEBI" id="CHEBI:29035"/>
    </cofactor>
    <text evidence="9">Binds 2 manganese ions per subunit.</text>
</comment>
<evidence type="ECO:0000256" key="2">
    <source>
        <dbReference type="ARBA" id="ARBA00022598"/>
    </source>
</evidence>
<protein>
    <recommendedName>
        <fullName evidence="1">3'-phosphate/5'-hydroxy nucleic acid ligase</fullName>
        <ecNumber evidence="1">6.5.1.8</ecNumber>
    </recommendedName>
</protein>
<organism evidence="10 11">
    <name type="scientific">Eimeria brunetti</name>
    <dbReference type="NCBI Taxonomy" id="51314"/>
    <lineage>
        <taxon>Eukaryota</taxon>
        <taxon>Sar</taxon>
        <taxon>Alveolata</taxon>
        <taxon>Apicomplexa</taxon>
        <taxon>Conoidasida</taxon>
        <taxon>Coccidia</taxon>
        <taxon>Eucoccidiorida</taxon>
        <taxon>Eimeriorina</taxon>
        <taxon>Eimeriidae</taxon>
        <taxon>Eimeria</taxon>
    </lineage>
</organism>
<dbReference type="GO" id="GO:0005634">
    <property type="term" value="C:nucleus"/>
    <property type="evidence" value="ECO:0007669"/>
    <property type="project" value="TreeGrafter"/>
</dbReference>
<feature type="binding site" evidence="9">
    <location>
        <position position="36"/>
    </location>
    <ligand>
        <name>Mn(2+)</name>
        <dbReference type="ChEBI" id="CHEBI:29035"/>
        <label>1</label>
    </ligand>
</feature>
<evidence type="ECO:0000256" key="3">
    <source>
        <dbReference type="ARBA" id="ARBA00022723"/>
    </source>
</evidence>
<keyword evidence="2" id="KW-0436">Ligase</keyword>
<name>U6LZ48_9EIME</name>
<dbReference type="Pfam" id="PF01139">
    <property type="entry name" value="RtcB"/>
    <property type="match status" value="1"/>
</dbReference>
<dbReference type="GO" id="GO:0003972">
    <property type="term" value="F:RNA ligase (ATP) activity"/>
    <property type="evidence" value="ECO:0007669"/>
    <property type="project" value="TreeGrafter"/>
</dbReference>
<feature type="binding site" evidence="8">
    <location>
        <begin position="35"/>
        <end position="39"/>
    </location>
    <ligand>
        <name>GMP</name>
        <dbReference type="ChEBI" id="CHEBI:58115"/>
    </ligand>
</feature>
<evidence type="ECO:0000256" key="1">
    <source>
        <dbReference type="ARBA" id="ARBA00012726"/>
    </source>
</evidence>